<organism evidence="6 7">
    <name type="scientific">Mucilaginibacter pineti</name>
    <dbReference type="NCBI Taxonomy" id="1391627"/>
    <lineage>
        <taxon>Bacteria</taxon>
        <taxon>Pseudomonadati</taxon>
        <taxon>Bacteroidota</taxon>
        <taxon>Sphingobacteriia</taxon>
        <taxon>Sphingobacteriales</taxon>
        <taxon>Sphingobacteriaceae</taxon>
        <taxon>Mucilaginibacter</taxon>
    </lineage>
</organism>
<evidence type="ECO:0000256" key="5">
    <source>
        <dbReference type="SAM" id="SignalP"/>
    </source>
</evidence>
<feature type="signal peptide" evidence="5">
    <location>
        <begin position="1"/>
        <end position="26"/>
    </location>
</feature>
<dbReference type="CDD" id="cd18824">
    <property type="entry name" value="GH43_CtGH43-like"/>
    <property type="match status" value="1"/>
</dbReference>
<keyword evidence="7" id="KW-1185">Reference proteome</keyword>
<evidence type="ECO:0000256" key="3">
    <source>
        <dbReference type="ARBA" id="ARBA00023295"/>
    </source>
</evidence>
<evidence type="ECO:0000256" key="4">
    <source>
        <dbReference type="RuleBase" id="RU361187"/>
    </source>
</evidence>
<dbReference type="SUPFAM" id="SSF75005">
    <property type="entry name" value="Arabinanase/levansucrase/invertase"/>
    <property type="match status" value="1"/>
</dbReference>
<dbReference type="OrthoDB" id="273314at2"/>
<dbReference type="AlphaFoldDB" id="A0A1G6SR77"/>
<dbReference type="GO" id="GO:0005975">
    <property type="term" value="P:carbohydrate metabolic process"/>
    <property type="evidence" value="ECO:0007669"/>
    <property type="project" value="InterPro"/>
</dbReference>
<evidence type="ECO:0000256" key="2">
    <source>
        <dbReference type="ARBA" id="ARBA00022801"/>
    </source>
</evidence>
<sequence length="511" mass="55391">MFQTRHYTIAFVFIMCTYFAPQCANAQTNAKANTVTNFDKDGKQVTRFSTVGDAIDAHDGEIALFNGVYYLYGTSYDCGFEWGNKNAPFCGFKSYSSTDMVNWKDRGFLFDAQTQVWQTRCNGNTYGCFRPHVIFNEKTGLYVLWINVYDNVSGYRVFTGKSPVGPFTEVAEPKLAVNSSAPAAGLNNGDHDTFVDDDGTAYLAYTDWRTKGSIVIEKLSADYLTGTGEVVKNITTGNTEAPGMFKRNGIYYVVYSDPNCGYCSGTGASYKTAASPLGPWSEGKKISDNSCGGQPSFVSTIKLGSGTVFLFGSDLWNNAAKNEALANYYWAPLTFAADGSINPMTCEQAFKISGSDNKVSTIKADAGFKTHCDISKNVQRSQSFIPAKTGVLTTIELTTFKTGYPDAELAVTIFKADKTGKAIGSALGTEAIPAATIGWSAKRVAIHPKIMVTKGAAYCIVIKSAAATGCYGFAFRDTAKTTGVELYSNDGGKTFSTEKNRELKLQIHFGK</sequence>
<dbReference type="InterPro" id="IPR006710">
    <property type="entry name" value="Glyco_hydro_43"/>
</dbReference>
<evidence type="ECO:0000313" key="6">
    <source>
        <dbReference type="EMBL" id="SDD19343.1"/>
    </source>
</evidence>
<dbReference type="PANTHER" id="PTHR22925:SF3">
    <property type="entry name" value="GLYCOSYL HYDROLASE FAMILY PROTEIN 43"/>
    <property type="match status" value="1"/>
</dbReference>
<dbReference type="STRING" id="1391627.SAMN05216464_10118"/>
<evidence type="ECO:0000313" key="7">
    <source>
        <dbReference type="Proteomes" id="UP000199072"/>
    </source>
</evidence>
<reference evidence="6 7" key="1">
    <citation type="submission" date="2016-10" db="EMBL/GenBank/DDBJ databases">
        <authorList>
            <person name="de Groot N.N."/>
        </authorList>
    </citation>
    <scope>NUCLEOTIDE SEQUENCE [LARGE SCALE GENOMIC DNA]</scope>
    <source>
        <strain evidence="6 7">47C3B</strain>
    </source>
</reference>
<comment type="similarity">
    <text evidence="1 4">Belongs to the glycosyl hydrolase 43 family.</text>
</comment>
<dbReference type="EMBL" id="FNAI01000001">
    <property type="protein sequence ID" value="SDD19343.1"/>
    <property type="molecule type" value="Genomic_DNA"/>
</dbReference>
<dbReference type="Pfam" id="PF04616">
    <property type="entry name" value="Glyco_hydro_43"/>
    <property type="match status" value="1"/>
</dbReference>
<dbReference type="Gene3D" id="2.115.10.20">
    <property type="entry name" value="Glycosyl hydrolase domain, family 43"/>
    <property type="match status" value="1"/>
</dbReference>
<dbReference type="GO" id="GO:0004553">
    <property type="term" value="F:hydrolase activity, hydrolyzing O-glycosyl compounds"/>
    <property type="evidence" value="ECO:0007669"/>
    <property type="project" value="InterPro"/>
</dbReference>
<dbReference type="Proteomes" id="UP000199072">
    <property type="component" value="Unassembled WGS sequence"/>
</dbReference>
<keyword evidence="2 4" id="KW-0378">Hydrolase</keyword>
<gene>
    <name evidence="6" type="ORF">SAMN05216464_10118</name>
</gene>
<feature type="chain" id="PRO_5011637567" evidence="5">
    <location>
        <begin position="27"/>
        <end position="511"/>
    </location>
</feature>
<keyword evidence="3 4" id="KW-0326">Glycosidase</keyword>
<name>A0A1G6SR77_9SPHI</name>
<keyword evidence="5" id="KW-0732">Signal</keyword>
<evidence type="ECO:0000256" key="1">
    <source>
        <dbReference type="ARBA" id="ARBA00009865"/>
    </source>
</evidence>
<proteinExistence type="inferred from homology"/>
<accession>A0A1G6SR77</accession>
<protein>
    <submittedName>
        <fullName evidence="6">Glycosyl hydrolases family 43</fullName>
    </submittedName>
</protein>
<dbReference type="InterPro" id="IPR023296">
    <property type="entry name" value="Glyco_hydro_beta-prop_sf"/>
</dbReference>
<dbReference type="PANTHER" id="PTHR22925">
    <property type="entry name" value="GLYCOSYL HYDROLASE 43 FAMILY MEMBER"/>
    <property type="match status" value="1"/>
</dbReference>
<dbReference type="RefSeq" id="WP_091142165.1">
    <property type="nucleotide sequence ID" value="NZ_FNAI01000001.1"/>
</dbReference>